<dbReference type="Proteomes" id="UP000309215">
    <property type="component" value="Unassembled WGS sequence"/>
</dbReference>
<protein>
    <submittedName>
        <fullName evidence="1">Uncharacterized protein</fullName>
    </submittedName>
</protein>
<dbReference type="OrthoDB" id="5504085at2"/>
<name>A0A4U1IR99_9BACT</name>
<keyword evidence="2" id="KW-1185">Reference proteome</keyword>
<dbReference type="AlphaFoldDB" id="A0A4U1IR99"/>
<dbReference type="EMBL" id="SSMQ01000088">
    <property type="protein sequence ID" value="TKC96391.1"/>
    <property type="molecule type" value="Genomic_DNA"/>
</dbReference>
<evidence type="ECO:0000313" key="2">
    <source>
        <dbReference type="Proteomes" id="UP000309215"/>
    </source>
</evidence>
<sequence>MIIRQASLDAFQKSAMKSFEDEMIEHCKVFSPNLCKTLTPEQLRHAIQAAIEMASRYGFTRRGPVHFYIDCMLLFGSSFPTDPQYPWMAEILVRDDFAEEMLKADALHEKVCEYLREVGGSDSRYMRGALRRLLRLAQANDLPLHQDAIEQDILRLLGQVWPEKLAYSGPETMQLLVSDAVGRARDTYGFTQPRSIALMAVLMVAFGHRCDDDPLFPWISKTLARREEDGPAIVAEKLERRTLVWFEAVLENELA</sequence>
<accession>A0A4U1IR99</accession>
<comment type="caution">
    <text evidence="1">The sequence shown here is derived from an EMBL/GenBank/DDBJ whole genome shotgun (WGS) entry which is preliminary data.</text>
</comment>
<organism evidence="1 2">
    <name type="scientific">Polyangium fumosum</name>
    <dbReference type="NCBI Taxonomy" id="889272"/>
    <lineage>
        <taxon>Bacteria</taxon>
        <taxon>Pseudomonadati</taxon>
        <taxon>Myxococcota</taxon>
        <taxon>Polyangia</taxon>
        <taxon>Polyangiales</taxon>
        <taxon>Polyangiaceae</taxon>
        <taxon>Polyangium</taxon>
    </lineage>
</organism>
<dbReference type="RefSeq" id="WP_136935461.1">
    <property type="nucleotide sequence ID" value="NZ_SSMQ01000088.1"/>
</dbReference>
<evidence type="ECO:0000313" key="1">
    <source>
        <dbReference type="EMBL" id="TKC96391.1"/>
    </source>
</evidence>
<gene>
    <name evidence="1" type="ORF">E8A74_45620</name>
</gene>
<reference evidence="1 2" key="1">
    <citation type="submission" date="2019-04" db="EMBL/GenBank/DDBJ databases">
        <authorList>
            <person name="Li Y."/>
            <person name="Wang J."/>
        </authorList>
    </citation>
    <scope>NUCLEOTIDE SEQUENCE [LARGE SCALE GENOMIC DNA]</scope>
    <source>
        <strain evidence="1 2">DSM 14668</strain>
    </source>
</reference>
<proteinExistence type="predicted"/>